<evidence type="ECO:0000259" key="1">
    <source>
        <dbReference type="Pfam" id="PF06395"/>
    </source>
</evidence>
<sequence length="217" mass="24147">MYYKAPKKSSSNISISRSTSASSSTTAITHISSRTPSGPMGAADLIMNKHANSQDSLYYICKRLLNRLEKVPGMKEFLNLAYLSAEESSEQQALSLSQKTTHFTNSVNDIPLKTINDSTHNLNDAINNNNSSTTLNSLYSLNSPDYWSTTLLTFSAGILPAQISYDPVTPIWKLFQQGAPLCLIFNCLRPEESIEIITSDDLKFCKMNVYKFLSAFY</sequence>
<dbReference type="GO" id="GO:0000935">
    <property type="term" value="C:division septum"/>
    <property type="evidence" value="ECO:0007669"/>
    <property type="project" value="TreeGrafter"/>
</dbReference>
<comment type="caution">
    <text evidence="2">The sequence shown here is derived from an EMBL/GenBank/DDBJ whole genome shotgun (WGS) entry which is preliminary data.</text>
</comment>
<dbReference type="GO" id="GO:0005634">
    <property type="term" value="C:nucleus"/>
    <property type="evidence" value="ECO:0007669"/>
    <property type="project" value="TreeGrafter"/>
</dbReference>
<dbReference type="GO" id="GO:0005737">
    <property type="term" value="C:cytoplasm"/>
    <property type="evidence" value="ECO:0007669"/>
    <property type="project" value="TreeGrafter"/>
</dbReference>
<accession>A0A9W6T653</accession>
<dbReference type="AlphaFoldDB" id="A0A9W6T653"/>
<dbReference type="InterPro" id="IPR010481">
    <property type="entry name" value="Cdc24/Scd1_N"/>
</dbReference>
<dbReference type="GO" id="GO:0031106">
    <property type="term" value="P:septin ring organization"/>
    <property type="evidence" value="ECO:0007669"/>
    <property type="project" value="TreeGrafter"/>
</dbReference>
<gene>
    <name evidence="2" type="ORF">Cboi02_000509000</name>
</gene>
<dbReference type="GO" id="GO:0043332">
    <property type="term" value="C:mating projection tip"/>
    <property type="evidence" value="ECO:0007669"/>
    <property type="project" value="TreeGrafter"/>
</dbReference>
<dbReference type="InterPro" id="IPR053026">
    <property type="entry name" value="CDC42_GEF"/>
</dbReference>
<name>A0A9W6T653_CANBO</name>
<organism evidence="2 3">
    <name type="scientific">Candida boidinii</name>
    <name type="common">Yeast</name>
    <dbReference type="NCBI Taxonomy" id="5477"/>
    <lineage>
        <taxon>Eukaryota</taxon>
        <taxon>Fungi</taxon>
        <taxon>Dikarya</taxon>
        <taxon>Ascomycota</taxon>
        <taxon>Saccharomycotina</taxon>
        <taxon>Pichiomycetes</taxon>
        <taxon>Pichiales</taxon>
        <taxon>Pichiaceae</taxon>
        <taxon>Ogataea</taxon>
        <taxon>Ogataea/Candida clade</taxon>
    </lineage>
</organism>
<protein>
    <submittedName>
        <fullName evidence="2">Unnamed protein product</fullName>
    </submittedName>
</protein>
<dbReference type="GO" id="GO:0030010">
    <property type="term" value="P:establishment of cell polarity"/>
    <property type="evidence" value="ECO:0007669"/>
    <property type="project" value="TreeGrafter"/>
</dbReference>
<dbReference type="PANTHER" id="PTHR47339:SF1">
    <property type="entry name" value="CELL DIVISION CONTROL PROTEIN 24"/>
    <property type="match status" value="1"/>
</dbReference>
<dbReference type="Proteomes" id="UP001165120">
    <property type="component" value="Unassembled WGS sequence"/>
</dbReference>
<evidence type="ECO:0000313" key="2">
    <source>
        <dbReference type="EMBL" id="GME76204.1"/>
    </source>
</evidence>
<keyword evidence="3" id="KW-1185">Reference proteome</keyword>
<reference evidence="2" key="1">
    <citation type="submission" date="2023-04" db="EMBL/GenBank/DDBJ databases">
        <title>Candida boidinii NBRC 10035.</title>
        <authorList>
            <person name="Ichikawa N."/>
            <person name="Sato H."/>
            <person name="Tonouchi N."/>
        </authorList>
    </citation>
    <scope>NUCLEOTIDE SEQUENCE</scope>
    <source>
        <strain evidence="2">NBRC 10035</strain>
    </source>
</reference>
<dbReference type="Pfam" id="PF06395">
    <property type="entry name" value="CDC24"/>
    <property type="match status" value="1"/>
</dbReference>
<proteinExistence type="predicted"/>
<dbReference type="PANTHER" id="PTHR47339">
    <property type="entry name" value="CELL DIVISION CONTROL PROTEIN 24"/>
    <property type="match status" value="1"/>
</dbReference>
<evidence type="ECO:0000313" key="3">
    <source>
        <dbReference type="Proteomes" id="UP001165120"/>
    </source>
</evidence>
<feature type="domain" description="Cdc24/Scd1 N-terminal" evidence="1">
    <location>
        <begin position="166"/>
        <end position="215"/>
    </location>
</feature>
<dbReference type="EMBL" id="BSXN01002302">
    <property type="protein sequence ID" value="GME76204.1"/>
    <property type="molecule type" value="Genomic_DNA"/>
</dbReference>